<keyword evidence="3" id="KW-1185">Reference proteome</keyword>
<dbReference type="EMBL" id="BGZK01000488">
    <property type="protein sequence ID" value="GBP46720.1"/>
    <property type="molecule type" value="Genomic_DNA"/>
</dbReference>
<organism evidence="2 3">
    <name type="scientific">Eumeta variegata</name>
    <name type="common">Bagworm moth</name>
    <name type="synonym">Eumeta japonica</name>
    <dbReference type="NCBI Taxonomy" id="151549"/>
    <lineage>
        <taxon>Eukaryota</taxon>
        <taxon>Metazoa</taxon>
        <taxon>Ecdysozoa</taxon>
        <taxon>Arthropoda</taxon>
        <taxon>Hexapoda</taxon>
        <taxon>Insecta</taxon>
        <taxon>Pterygota</taxon>
        <taxon>Neoptera</taxon>
        <taxon>Endopterygota</taxon>
        <taxon>Lepidoptera</taxon>
        <taxon>Glossata</taxon>
        <taxon>Ditrysia</taxon>
        <taxon>Tineoidea</taxon>
        <taxon>Psychidae</taxon>
        <taxon>Oiketicinae</taxon>
        <taxon>Eumeta</taxon>
    </lineage>
</organism>
<dbReference type="AlphaFoldDB" id="A0A4C1W762"/>
<comment type="caution">
    <text evidence="2">The sequence shown here is derived from an EMBL/GenBank/DDBJ whole genome shotgun (WGS) entry which is preliminary data.</text>
</comment>
<proteinExistence type="predicted"/>
<name>A0A4C1W762_EUMVA</name>
<protein>
    <submittedName>
        <fullName evidence="2">Uncharacterized protein</fullName>
    </submittedName>
</protein>
<gene>
    <name evidence="2" type="ORF">EVAR_86973_1</name>
</gene>
<evidence type="ECO:0000313" key="3">
    <source>
        <dbReference type="Proteomes" id="UP000299102"/>
    </source>
</evidence>
<feature type="region of interest" description="Disordered" evidence="1">
    <location>
        <begin position="175"/>
        <end position="205"/>
    </location>
</feature>
<evidence type="ECO:0000256" key="1">
    <source>
        <dbReference type="SAM" id="MobiDB-lite"/>
    </source>
</evidence>
<evidence type="ECO:0000313" key="2">
    <source>
        <dbReference type="EMBL" id="GBP46720.1"/>
    </source>
</evidence>
<accession>A0A4C1W762</accession>
<reference evidence="2 3" key="1">
    <citation type="journal article" date="2019" name="Commun. Biol.">
        <title>The bagworm genome reveals a unique fibroin gene that provides high tensile strength.</title>
        <authorList>
            <person name="Kono N."/>
            <person name="Nakamura H."/>
            <person name="Ohtoshi R."/>
            <person name="Tomita M."/>
            <person name="Numata K."/>
            <person name="Arakawa K."/>
        </authorList>
    </citation>
    <scope>NUCLEOTIDE SEQUENCE [LARGE SCALE GENOMIC DNA]</scope>
</reference>
<sequence length="205" mass="22394">MIQQNELFEDSMDGVVIVVIAVPVNADVSNSIRRRLRKVIEGLTVDYRPHVQSSLHRISLFLINALVTSLGSRVSIDGDDHFLAAYKLVCPTKCYIEKKPIIAERSGGRGRRARASRSAPTASTGLISHVPLCDRSQPYATNVASRLAGAAGGSSVCGATSEKRRRQIATRTEFSRVAPRPAPARRRLTPAAPPPGRLKEKYHFP</sequence>
<dbReference type="Proteomes" id="UP000299102">
    <property type="component" value="Unassembled WGS sequence"/>
</dbReference>